<dbReference type="InterPro" id="IPR043147">
    <property type="entry name" value="Penicillin_amidase_A-knob"/>
</dbReference>
<dbReference type="GO" id="GO:0017000">
    <property type="term" value="P:antibiotic biosynthetic process"/>
    <property type="evidence" value="ECO:0007669"/>
    <property type="project" value="InterPro"/>
</dbReference>
<dbReference type="EMBL" id="FMDM01000001">
    <property type="protein sequence ID" value="SCG34075.1"/>
    <property type="molecule type" value="Genomic_DNA"/>
</dbReference>
<dbReference type="InterPro" id="IPR000182">
    <property type="entry name" value="GNAT_dom"/>
</dbReference>
<dbReference type="InterPro" id="IPR029055">
    <property type="entry name" value="Ntn_hydrolases_N"/>
</dbReference>
<gene>
    <name evidence="9" type="ORF">GA0070213_101144</name>
</gene>
<dbReference type="SMART" id="SM01006">
    <property type="entry name" value="AlcB"/>
    <property type="match status" value="1"/>
</dbReference>
<keyword evidence="5" id="KW-0378">Hydrolase</keyword>
<dbReference type="Pfam" id="PF13523">
    <property type="entry name" value="Acetyltransf_8"/>
    <property type="match status" value="1"/>
</dbReference>
<keyword evidence="6" id="KW-0865">Zymogen</keyword>
<dbReference type="SUPFAM" id="SSF56235">
    <property type="entry name" value="N-terminal nucleophile aminohydrolases (Ntn hydrolases)"/>
    <property type="match status" value="1"/>
</dbReference>
<evidence type="ECO:0000313" key="9">
    <source>
        <dbReference type="EMBL" id="SCG34075.1"/>
    </source>
</evidence>
<protein>
    <recommendedName>
        <fullName evidence="4">Lysine N-acyltransferase MbtK</fullName>
    </recommendedName>
    <alternativeName>
        <fullName evidence="7">Mycobactin synthase protein K</fullName>
    </alternativeName>
</protein>
<dbReference type="Gene3D" id="3.60.20.10">
    <property type="entry name" value="Glutamine Phosphoribosylpyrophosphate, subunit 1, domain 1"/>
    <property type="match status" value="2"/>
</dbReference>
<evidence type="ECO:0000313" key="10">
    <source>
        <dbReference type="Proteomes" id="UP000199360"/>
    </source>
</evidence>
<evidence type="ECO:0000256" key="4">
    <source>
        <dbReference type="ARBA" id="ARBA00020586"/>
    </source>
</evidence>
<dbReference type="AlphaFoldDB" id="A0A1C5GJX4"/>
<evidence type="ECO:0000259" key="8">
    <source>
        <dbReference type="PROSITE" id="PS51186"/>
    </source>
</evidence>
<dbReference type="PANTHER" id="PTHR34218">
    <property type="entry name" value="PEPTIDASE S45 PENICILLIN AMIDASE"/>
    <property type="match status" value="1"/>
</dbReference>
<comment type="function">
    <text evidence="1">Acyltransferase required for the direct transfer of medium- to long-chain fatty acyl moieties from a carrier protein (MbtL) on to the epsilon-amino group of lysine residue in the mycobactin core.</text>
</comment>
<dbReference type="UniPathway" id="UPA00011"/>
<dbReference type="Gene3D" id="3.40.630.30">
    <property type="match status" value="1"/>
</dbReference>
<dbReference type="GO" id="GO:0019290">
    <property type="term" value="P:siderophore biosynthetic process"/>
    <property type="evidence" value="ECO:0007669"/>
    <property type="project" value="InterPro"/>
</dbReference>
<dbReference type="Gene3D" id="1.10.1400.10">
    <property type="match status" value="1"/>
</dbReference>
<dbReference type="InterPro" id="IPR043146">
    <property type="entry name" value="Penicillin_amidase_N_B-knob"/>
</dbReference>
<comment type="pathway">
    <text evidence="2">Siderophore biosynthesis; mycobactin biosynthesis.</text>
</comment>
<dbReference type="InterPro" id="IPR019432">
    <property type="entry name" value="Acyltransferase_MbtK/IucB-like"/>
</dbReference>
<name>A0A1C5GJX4_9ACTN</name>
<dbReference type="STRING" id="745366.GA0070213_101144"/>
<keyword evidence="10" id="KW-1185">Reference proteome</keyword>
<organism evidence="9 10">
    <name type="scientific">Micromonospora humi</name>
    <dbReference type="NCBI Taxonomy" id="745366"/>
    <lineage>
        <taxon>Bacteria</taxon>
        <taxon>Bacillati</taxon>
        <taxon>Actinomycetota</taxon>
        <taxon>Actinomycetes</taxon>
        <taxon>Micromonosporales</taxon>
        <taxon>Micromonosporaceae</taxon>
        <taxon>Micromonospora</taxon>
    </lineage>
</organism>
<accession>A0A1C5GJX4</accession>
<feature type="domain" description="N-acetyltransferase" evidence="8">
    <location>
        <begin position="745"/>
        <end position="905"/>
    </location>
</feature>
<proteinExistence type="inferred from homology"/>
<evidence type="ECO:0000256" key="3">
    <source>
        <dbReference type="ARBA" id="ARBA00006586"/>
    </source>
</evidence>
<comment type="similarity">
    <text evidence="3">Belongs to the peptidase S45 family.</text>
</comment>
<dbReference type="InterPro" id="IPR023343">
    <property type="entry name" value="Penicillin_amidase_dom1"/>
</dbReference>
<dbReference type="Proteomes" id="UP000199360">
    <property type="component" value="Unassembled WGS sequence"/>
</dbReference>
<dbReference type="GO" id="GO:0016747">
    <property type="term" value="F:acyltransferase activity, transferring groups other than amino-acyl groups"/>
    <property type="evidence" value="ECO:0007669"/>
    <property type="project" value="InterPro"/>
</dbReference>
<sequence length="910" mass="98332">MRVTRDRWGVPQLWAADVDALARLQGRVAAYDRAWQLGVERWRSEGRLAAHVGPAELAWDRFARRARLDDTARRCHERLDPDTRRWVEAYVDGVNAGLAEGAAAAPEYAATGTAPEPWHPWTPLGVFLVQHVLFSTFPNKLWHAHVTRTLGPDAVGLFAVEGPASAGSNAWALPADPATGRGPVLAGDPHRLLELPGVYQQIRLACPEFDVVGLAFPGVPGLPHFAHTGHVAWAVTNAMADYQDLYREQLRRDGDRLLARGPSGWAPVTRHVEEISVRGGSAERVEIIETPRGPVIDHDRVTGEALSLRTPSRVEARLGFEALLPLLRARRAGDVADALRAWVEPVNSVLAADTGGAVRRLVAGLVPVRDERCRREPVPAWEARHHWTGDHLPMVDETVAGDGGGRAGRTSAADGVAVCANDRRPDVAAHGVDFAPPHRARRIRALLTDGVEAAGVHTDARLPATPVRRLLARLDPARLTVAARTLHARLLAWDGAMAADSADAGVHAAWRAALARRLCAHPSLRALHEPSGYDELFAPWTDPATRIGLALDHLVDGPARPASPVVAPSGVGPASPRPAGSGDASLGAFGVDVASLGAFGVDVASLAAEALAEVAAGRAPEPWGRRHLLHPVHLGVVAATADAVRAVPLAGDTDCVLATSSVPGVSDACWRGPVARYVWDLTDRAASRWIVPFGASGRPDDPHFTDQLAHWAAGTLIPVPAGPLPKDDLVIHLERNPDLGELALEPVRPDRHAELLHGWVTLPRNRFWGMGAHTRDDVREVYAFLDGLDTHHAYLIRLDGEAVGLFQTYRPEADPVGERYPVQPGDVGMHLLLNPPRRFARGLASAVVPALIRFLLRDPAARRVVAEPDVRNDAALRRLRTEGFTFADEIDLPEKRAQLAFLTRERFESA</sequence>
<evidence type="ECO:0000256" key="2">
    <source>
        <dbReference type="ARBA" id="ARBA00005102"/>
    </source>
</evidence>
<dbReference type="InterPro" id="IPR002692">
    <property type="entry name" value="S45"/>
</dbReference>
<dbReference type="OrthoDB" id="9759796at2"/>
<evidence type="ECO:0000256" key="5">
    <source>
        <dbReference type="ARBA" id="ARBA00022801"/>
    </source>
</evidence>
<evidence type="ECO:0000256" key="7">
    <source>
        <dbReference type="ARBA" id="ARBA00031122"/>
    </source>
</evidence>
<dbReference type="SUPFAM" id="SSF55729">
    <property type="entry name" value="Acyl-CoA N-acyltransferases (Nat)"/>
    <property type="match status" value="1"/>
</dbReference>
<dbReference type="Pfam" id="PF01804">
    <property type="entry name" value="Penicil_amidase"/>
    <property type="match status" value="1"/>
</dbReference>
<dbReference type="InterPro" id="IPR016181">
    <property type="entry name" value="Acyl_CoA_acyltransferase"/>
</dbReference>
<dbReference type="Gene3D" id="1.10.439.10">
    <property type="entry name" value="Penicillin Amidohydrolase, domain 1"/>
    <property type="match status" value="1"/>
</dbReference>
<evidence type="ECO:0000256" key="1">
    <source>
        <dbReference type="ARBA" id="ARBA00003818"/>
    </source>
</evidence>
<dbReference type="PANTHER" id="PTHR34218:SF4">
    <property type="entry name" value="ACYL-HOMOSERINE LACTONE ACYLASE QUIP"/>
    <property type="match status" value="1"/>
</dbReference>
<dbReference type="GO" id="GO:0016811">
    <property type="term" value="F:hydrolase activity, acting on carbon-nitrogen (but not peptide) bonds, in linear amides"/>
    <property type="evidence" value="ECO:0007669"/>
    <property type="project" value="InterPro"/>
</dbReference>
<evidence type="ECO:0000256" key="6">
    <source>
        <dbReference type="ARBA" id="ARBA00023145"/>
    </source>
</evidence>
<reference evidence="10" key="1">
    <citation type="submission" date="2016-06" db="EMBL/GenBank/DDBJ databases">
        <authorList>
            <person name="Varghese N."/>
            <person name="Submissions Spin"/>
        </authorList>
    </citation>
    <scope>NUCLEOTIDE SEQUENCE [LARGE SCALE GENOMIC DNA]</scope>
    <source>
        <strain evidence="10">DSM 45647</strain>
    </source>
</reference>
<dbReference type="PROSITE" id="PS51186">
    <property type="entry name" value="GNAT"/>
    <property type="match status" value="1"/>
</dbReference>
<dbReference type="Gene3D" id="2.30.120.10">
    <property type="match status" value="1"/>
</dbReference>